<dbReference type="OrthoDB" id="976022at2"/>
<dbReference type="RefSeq" id="WP_092737529.1">
    <property type="nucleotide sequence ID" value="NZ_FNAS01000017.1"/>
</dbReference>
<dbReference type="STRING" id="1071918.SAMN05421544_1177"/>
<dbReference type="EMBL" id="FNAS01000017">
    <property type="protein sequence ID" value="SDE66100.1"/>
    <property type="molecule type" value="Genomic_DNA"/>
</dbReference>
<accession>A0A1G7EQW3</accession>
<reference evidence="2 3" key="1">
    <citation type="submission" date="2016-10" db="EMBL/GenBank/DDBJ databases">
        <authorList>
            <person name="de Groot N.N."/>
        </authorList>
    </citation>
    <scope>NUCLEOTIDE SEQUENCE [LARGE SCALE GENOMIC DNA]</scope>
    <source>
        <strain evidence="2 3">DSM 24015</strain>
    </source>
</reference>
<dbReference type="Pfam" id="PF25594">
    <property type="entry name" value="GldB_lipo"/>
    <property type="match status" value="1"/>
</dbReference>
<organism evidence="2 3">
    <name type="scientific">Riemerella columbipharyngis</name>
    <dbReference type="NCBI Taxonomy" id="1071918"/>
    <lineage>
        <taxon>Bacteria</taxon>
        <taxon>Pseudomonadati</taxon>
        <taxon>Bacteroidota</taxon>
        <taxon>Flavobacteriia</taxon>
        <taxon>Flavobacteriales</taxon>
        <taxon>Weeksellaceae</taxon>
        <taxon>Riemerella</taxon>
    </lineage>
</organism>
<evidence type="ECO:0000256" key="1">
    <source>
        <dbReference type="SAM" id="SignalP"/>
    </source>
</evidence>
<evidence type="ECO:0000313" key="2">
    <source>
        <dbReference type="EMBL" id="SDE66100.1"/>
    </source>
</evidence>
<evidence type="ECO:0000313" key="3">
    <source>
        <dbReference type="Proteomes" id="UP000198517"/>
    </source>
</evidence>
<dbReference type="Proteomes" id="UP000198517">
    <property type="component" value="Unassembled WGS sequence"/>
</dbReference>
<keyword evidence="1" id="KW-0732">Signal</keyword>
<sequence length="327" mass="38925">MKPKFFLLLLYMLLFVFSCSKKNENPWNIELKHPVEKVEITDISKSFYDQDYPLQSFKQEYPWFQGTVSDEDFVKRRKDSTEIAIYKEAAGKINQKKLSTDLANLFAHIKYYFPKFKNPKVFLYSSGLQGIDIPVFYQREENFLFIDLSAFLGDRNHFYNGLERYLQKSMNPQNIIPKVTFVMAEQTVPMETQHQKFLNLLIYEGKLMLLQDAFLPDTPDYLKINYTKEQYQWAKANEQDIWNFFVEKDLVFSDDTLLYNRFIAPGPFSKFYTEVDNESSPQLGVFIGWQICKKFYKIKPQIPIKKFLRMNAKDIFNTSEYRAEQND</sequence>
<evidence type="ECO:0008006" key="4">
    <source>
        <dbReference type="Google" id="ProtNLM"/>
    </source>
</evidence>
<name>A0A1G7EQW3_9FLAO</name>
<keyword evidence="3" id="KW-1185">Reference proteome</keyword>
<dbReference type="AlphaFoldDB" id="A0A1G7EQW3"/>
<protein>
    <recommendedName>
        <fullName evidence="4">Gliding motility-associated lipoprotein GldB</fullName>
    </recommendedName>
</protein>
<dbReference type="InterPro" id="IPR019853">
    <property type="entry name" value="GldB-like"/>
</dbReference>
<feature type="chain" id="PRO_5011763957" description="Gliding motility-associated lipoprotein GldB" evidence="1">
    <location>
        <begin position="23"/>
        <end position="327"/>
    </location>
</feature>
<proteinExistence type="predicted"/>
<gene>
    <name evidence="2" type="ORF">SAMN05421544_1177</name>
</gene>
<dbReference type="PROSITE" id="PS51257">
    <property type="entry name" value="PROKAR_LIPOPROTEIN"/>
    <property type="match status" value="1"/>
</dbReference>
<feature type="signal peptide" evidence="1">
    <location>
        <begin position="1"/>
        <end position="22"/>
    </location>
</feature>